<name>K9UI28_CHAP6</name>
<reference evidence="1 2" key="1">
    <citation type="submission" date="2012-05" db="EMBL/GenBank/DDBJ databases">
        <title>Finished chromosome of genome of Chamaesiphon sp. PCC 6605.</title>
        <authorList>
            <consortium name="US DOE Joint Genome Institute"/>
            <person name="Gugger M."/>
            <person name="Coursin T."/>
            <person name="Rippka R."/>
            <person name="Tandeau De Marsac N."/>
            <person name="Huntemann M."/>
            <person name="Wei C.-L."/>
            <person name="Han J."/>
            <person name="Detter J.C."/>
            <person name="Han C."/>
            <person name="Tapia R."/>
            <person name="Chen A."/>
            <person name="Kyrpides N."/>
            <person name="Mavromatis K."/>
            <person name="Markowitz V."/>
            <person name="Szeto E."/>
            <person name="Ivanova N."/>
            <person name="Pagani I."/>
            <person name="Pati A."/>
            <person name="Goodwin L."/>
            <person name="Nordberg H.P."/>
            <person name="Cantor M.N."/>
            <person name="Hua S.X."/>
            <person name="Woyke T."/>
            <person name="Kerfeld C.A."/>
        </authorList>
    </citation>
    <scope>NUCLEOTIDE SEQUENCE [LARGE SCALE GENOMIC DNA]</scope>
    <source>
        <strain evidence="2">ATCC 27169 / PCC 6605</strain>
    </source>
</reference>
<proteinExistence type="predicted"/>
<dbReference type="PANTHER" id="PTHR43019:SF23">
    <property type="entry name" value="PROTEASE DO-LIKE 5, CHLOROPLASTIC"/>
    <property type="match status" value="1"/>
</dbReference>
<evidence type="ECO:0000313" key="2">
    <source>
        <dbReference type="Proteomes" id="UP000010366"/>
    </source>
</evidence>
<organism evidence="1 2">
    <name type="scientific">Chamaesiphon minutus (strain ATCC 27169 / PCC 6605)</name>
    <dbReference type="NCBI Taxonomy" id="1173020"/>
    <lineage>
        <taxon>Bacteria</taxon>
        <taxon>Bacillati</taxon>
        <taxon>Cyanobacteriota</taxon>
        <taxon>Cyanophyceae</taxon>
        <taxon>Gomontiellales</taxon>
        <taxon>Chamaesiphonaceae</taxon>
        <taxon>Chamaesiphon</taxon>
    </lineage>
</organism>
<dbReference type="OrthoDB" id="561030at2"/>
<dbReference type="GO" id="GO:0008233">
    <property type="term" value="F:peptidase activity"/>
    <property type="evidence" value="ECO:0007669"/>
    <property type="project" value="UniProtKB-KW"/>
</dbReference>
<dbReference type="Proteomes" id="UP000010366">
    <property type="component" value="Chromosome"/>
</dbReference>
<dbReference type="HOGENOM" id="CLU_005774_1_0_3"/>
<dbReference type="AlphaFoldDB" id="K9UI28"/>
<keyword evidence="2" id="KW-1185">Reference proteome</keyword>
<gene>
    <name evidence="1" type="ORF">Cha6605_3099</name>
</gene>
<dbReference type="eggNOG" id="COG0265">
    <property type="taxonomic scope" value="Bacteria"/>
</dbReference>
<dbReference type="EMBL" id="CP003600">
    <property type="protein sequence ID" value="AFY94121.1"/>
    <property type="molecule type" value="Genomic_DNA"/>
</dbReference>
<evidence type="ECO:0000313" key="1">
    <source>
        <dbReference type="EMBL" id="AFY94121.1"/>
    </source>
</evidence>
<dbReference type="Pfam" id="PF13365">
    <property type="entry name" value="Trypsin_2"/>
    <property type="match status" value="1"/>
</dbReference>
<dbReference type="RefSeq" id="WP_015160263.1">
    <property type="nucleotide sequence ID" value="NC_019697.1"/>
</dbReference>
<keyword evidence="1" id="KW-0645">Protease</keyword>
<dbReference type="GO" id="GO:0006508">
    <property type="term" value="P:proteolysis"/>
    <property type="evidence" value="ECO:0007669"/>
    <property type="project" value="UniProtKB-KW"/>
</dbReference>
<accession>K9UI28</accession>
<dbReference type="KEGG" id="cmp:Cha6605_3099"/>
<dbReference type="InterPro" id="IPR009003">
    <property type="entry name" value="Peptidase_S1_PA"/>
</dbReference>
<sequence length="314" mass="33481">MRNHYHLAAILTGTAVVSAIVITMPSAARALPGSQVNDIAREVTVLIRGDQSHGSGVIIQKTGNTYYVLTAEHVVRQKDDFKIVTADKQAYSIDYSKIKRFNGVDLAIVKFTSEKNYPLAKIGTAKPSEGQDVFVSGWPSNGAIGNAAGGELIRQFTSGSISGFLPRPLNGYSMIYTNVTRAGMSGCPVLDTAGRLVGVHGLGDKEDARQLAQSGLTQEAAMGLAAKIKPGFNYAIPISVFLQKAGSVGIDTDSLQIEKSPAPEAGAAYVASSKPDPRDKIDNIQATLKSVRDVRETVDETRRTVDSIRGLFGR</sequence>
<dbReference type="Gene3D" id="2.40.10.10">
    <property type="entry name" value="Trypsin-like serine proteases"/>
    <property type="match status" value="2"/>
</dbReference>
<dbReference type="InterPro" id="IPR043504">
    <property type="entry name" value="Peptidase_S1_PA_chymotrypsin"/>
</dbReference>
<dbReference type="SUPFAM" id="SSF50494">
    <property type="entry name" value="Trypsin-like serine proteases"/>
    <property type="match status" value="1"/>
</dbReference>
<keyword evidence="1" id="KW-0378">Hydrolase</keyword>
<dbReference type="STRING" id="1173020.Cha6605_3099"/>
<protein>
    <submittedName>
        <fullName evidence="1">Trypsin-like serine protease with C-terminal PDZ domain</fullName>
    </submittedName>
</protein>
<dbReference type="PANTHER" id="PTHR43019">
    <property type="entry name" value="SERINE ENDOPROTEASE DEGS"/>
    <property type="match status" value="1"/>
</dbReference>